<comment type="caution">
    <text evidence="3">The sequence shown here is derived from an EMBL/GenBank/DDBJ whole genome shotgun (WGS) entry which is preliminary data.</text>
</comment>
<reference evidence="3" key="1">
    <citation type="submission" date="2022-08" db="EMBL/GenBank/DDBJ databases">
        <authorList>
            <person name="Dzunkova M."/>
            <person name="La Clair J."/>
            <person name="Tyml T."/>
            <person name="Doud D."/>
            <person name="Schulz F."/>
            <person name="Piquer S."/>
            <person name="Porcel Sanchis D."/>
            <person name="Osborn A."/>
            <person name="Robinson D."/>
            <person name="Louie K.B."/>
            <person name="Bowen B.P."/>
            <person name="Bowers R."/>
            <person name="Lee J."/>
            <person name="Arnau Llombart V."/>
            <person name="Diaz Villanueva W."/>
            <person name="Gosliner T."/>
            <person name="Northen T."/>
            <person name="Cheng J.-F."/>
            <person name="Burkart M.D."/>
            <person name="Woyke T."/>
        </authorList>
    </citation>
    <scope>NUCLEOTIDE SEQUENCE</scope>
    <source>
        <strain evidence="3">Df01</strain>
    </source>
</reference>
<feature type="domain" description="DUF112" evidence="2">
    <location>
        <begin position="11"/>
        <end position="63"/>
    </location>
</feature>
<accession>A0ABT7QKZ9</accession>
<evidence type="ECO:0000259" key="2">
    <source>
        <dbReference type="Pfam" id="PF01970"/>
    </source>
</evidence>
<keyword evidence="1" id="KW-0472">Membrane</keyword>
<proteinExistence type="predicted"/>
<protein>
    <submittedName>
        <fullName evidence="3">Tripartite tricarboxylate transporter permease</fullName>
    </submittedName>
</protein>
<keyword evidence="1" id="KW-0812">Transmembrane</keyword>
<dbReference type="Pfam" id="PF01970">
    <property type="entry name" value="TctA"/>
    <property type="match status" value="1"/>
</dbReference>
<feature type="transmembrane region" description="Helical" evidence="1">
    <location>
        <begin position="18"/>
        <end position="34"/>
    </location>
</feature>
<dbReference type="EMBL" id="JANQAO010000002">
    <property type="protein sequence ID" value="MDM5147383.1"/>
    <property type="molecule type" value="Genomic_DNA"/>
</dbReference>
<evidence type="ECO:0000256" key="1">
    <source>
        <dbReference type="SAM" id="Phobius"/>
    </source>
</evidence>
<reference evidence="3" key="2">
    <citation type="journal article" date="2023" name="Microbiome">
        <title>Synthase-selected sorting approach identifies a beta-lactone synthase in a nudibranch symbiotic bacterium.</title>
        <authorList>
            <person name="Dzunkova M."/>
            <person name="La Clair J.J."/>
            <person name="Tyml T."/>
            <person name="Doud D."/>
            <person name="Schulz F."/>
            <person name="Piquer-Esteban S."/>
            <person name="Porcel Sanchis D."/>
            <person name="Osborn A."/>
            <person name="Robinson D."/>
            <person name="Louie K.B."/>
            <person name="Bowen B.P."/>
            <person name="Bowers R.M."/>
            <person name="Lee J."/>
            <person name="Arnau V."/>
            <person name="Diaz-Villanueva W."/>
            <person name="Stepanauskas R."/>
            <person name="Gosliner T."/>
            <person name="Date S.V."/>
            <person name="Northen T.R."/>
            <person name="Cheng J.F."/>
            <person name="Burkart M.D."/>
            <person name="Woyke T."/>
        </authorList>
    </citation>
    <scope>NUCLEOTIDE SEQUENCE</scope>
    <source>
        <strain evidence="3">Df01</strain>
    </source>
</reference>
<organism evidence="3 4">
    <name type="scientific">Candidatus Doriopsillibacter californiensis</name>
    <dbReference type="NCBI Taxonomy" id="2970740"/>
    <lineage>
        <taxon>Bacteria</taxon>
        <taxon>Pseudomonadati</taxon>
        <taxon>Pseudomonadota</taxon>
        <taxon>Gammaproteobacteria</taxon>
        <taxon>Candidatus Tethybacterales</taxon>
        <taxon>Candidatus Persebacteraceae</taxon>
        <taxon>Candidatus Doriopsillibacter</taxon>
    </lineage>
</organism>
<sequence>MLIDCRAYRFVANIPKTLLVPLIGFPTLIGSFAIRNALSDTLIMVILGACGWGMMRLGFSPSPTY</sequence>
<keyword evidence="1" id="KW-1133">Transmembrane helix</keyword>
<name>A0ABT7QKZ9_9GAMM</name>
<feature type="transmembrane region" description="Helical" evidence="1">
    <location>
        <begin position="41"/>
        <end position="59"/>
    </location>
</feature>
<dbReference type="Proteomes" id="UP001168167">
    <property type="component" value="Unassembled WGS sequence"/>
</dbReference>
<gene>
    <name evidence="3" type="ORF">NQX30_03220</name>
</gene>
<dbReference type="InterPro" id="IPR002823">
    <property type="entry name" value="DUF112_TM"/>
</dbReference>
<keyword evidence="4" id="KW-1185">Reference proteome</keyword>
<evidence type="ECO:0000313" key="4">
    <source>
        <dbReference type="Proteomes" id="UP001168167"/>
    </source>
</evidence>
<evidence type="ECO:0000313" key="3">
    <source>
        <dbReference type="EMBL" id="MDM5147383.1"/>
    </source>
</evidence>